<proteinExistence type="predicted"/>
<feature type="domain" description="NB-ARC" evidence="6">
    <location>
        <begin position="447"/>
        <end position="590"/>
    </location>
</feature>
<keyword evidence="2 4" id="KW-0853">WD repeat</keyword>
<evidence type="ECO:0000259" key="6">
    <source>
        <dbReference type="Pfam" id="PF00931"/>
    </source>
</evidence>
<gene>
    <name evidence="7" type="ORF">BU14_0065s0005</name>
</gene>
<feature type="repeat" description="WD" evidence="4">
    <location>
        <begin position="1263"/>
        <end position="1308"/>
    </location>
</feature>
<evidence type="ECO:0000256" key="5">
    <source>
        <dbReference type="SAM" id="MobiDB-lite"/>
    </source>
</evidence>
<dbReference type="GO" id="GO:0005829">
    <property type="term" value="C:cytosol"/>
    <property type="evidence" value="ECO:0007669"/>
    <property type="project" value="UniProtKB-ARBA"/>
</dbReference>
<dbReference type="Gene3D" id="1.10.10.10">
    <property type="entry name" value="Winged helix-like DNA-binding domain superfamily/Winged helix DNA-binding domain"/>
    <property type="match status" value="1"/>
</dbReference>
<dbReference type="PROSITE" id="PS50294">
    <property type="entry name" value="WD_REPEATS_REGION"/>
    <property type="match status" value="2"/>
</dbReference>
<dbReference type="PRINTS" id="PR00364">
    <property type="entry name" value="DISEASERSIST"/>
</dbReference>
<dbReference type="Gene3D" id="1.10.8.430">
    <property type="entry name" value="Helical domain of apoptotic protease-activating factors"/>
    <property type="match status" value="1"/>
</dbReference>
<dbReference type="Proteomes" id="UP000218209">
    <property type="component" value="Unassembled WGS sequence"/>
</dbReference>
<keyword evidence="8" id="KW-1185">Reference proteome</keyword>
<dbReference type="InterPro" id="IPR001680">
    <property type="entry name" value="WD40_rpt"/>
</dbReference>
<dbReference type="InterPro" id="IPR015943">
    <property type="entry name" value="WD40/YVTN_repeat-like_dom_sf"/>
</dbReference>
<sequence>MASTQGASSSVPTADDSSQWRDYGLPLGEDTAAWAALMRPCVGHLLQIKPAGMMACLSRLSDKATVSAVSVWLHCGLHYQPRPPADPVCTAPVVGNMPPVSKPEKGCCFLPLRRDESGVAFWEVRVFRASLTGELPAVAGRWVIELGHLPHRGDQLRFCAASEADAREWYRQLRMRAAPLALVWTRHLGVGSGRGRGADGIGPALGRPAAARRLLVMDALTRGASHLVATGALEGVVGVAEFVADVTQKEASNLAAAAGPVVGVALQSVCFSARVFAAAQGVFEAAAQASADVNDLHGVCRRLLVALRDVRDDADVGATELLHLLSRLLADIEAVAGELHHLVRSRRQRAWLACSASCRGVDVGPELGDRLAQSRRNASGLLDELVLALQRQTAVDAGRILAAVGPEAQLAAAARVGWQGLPELPDDNSIFNDWDDPTLPAARLHAAVMQSGETAAPVVGAHGMGGGGKTTTCLLVAHKVSLESDGRSRFPDGVHWTQLSRDFGLGDARAQLCLLATTLSGELVEAIDLELAIKRLKAVVKHKTCLVILDDVWHEPRAAPFVRALANSERSSLLLSSRRVDIINACGRGHNVLCVEVGERHGTDAESVLLTHAERGGVFAQDKTVERVRRAVELCGGLPLALAVFGSLVRDFARKGAHKGAWAAALDQVGSYQGSLLTQSSGVDLKYSCLSDCLRASYTALGKEDDDRPLRMQNFRALCVVRSKEQLPWPALAALWNAESRAAVEVIARDFHARSLVSLRGLGPGETLSLSLHDLVIDFLAGVFAIDSAGHTACHSLLVERYCQRNGIAAAGEKVSLGRTRVALRPLWLLPPDGYVERALPRLLVAAGAADELDLLLLDMRFIASRVEVAGGHCGLYRSDCRHAVGVAVLGDVAAVVEGAVVTEGRPLSARLQQAAWEVAARFGSLLADGAAEADVPALTYLCESARAYLVCPFVELLGASRLLVPQERRVLPVSERVCHICAGFKESGALFVVTAHSLDTVPNILNVWDEDSEAGVTAMEGHAGEVECLAVVGGGASGSPRLVITGAGCALRVWDTKYWSCVAVLEGHTKAVCCVTMLGACGGDAPARLVSGSRDWTVRVWDAERWSAGSVAVLEGHTETVTCLAVVNKGQCASRVLVASGSRDKTVRVWDLNDGKCVAVLEGHTKEVTSVVAVDGDGSGTPETVVSGSVDGTLRVWSDAECWSCVAVLECNMLSVDHVVVVRSGACTEPTWVVSASKSSLLTKGNALRVWDIKDWSCVALLEGHTGPITCLSVADDDEFASPRVVSGARDKTVRVWDVAAKSCVSVLEGHVNQVTGLAVANGRSCGKPALVVSSAIRDKVRVWNLKHRSTQVASSPHKICIRSMTAMCDGGHDDAAVQLLSVSDDFSVQVWDTDTWSHVAVLPWRYKLHRRIVVVDRNGCGVPTHVVVTSRDKLSVLDLAGTRVAEWCGHSSPVVDVALVTGTDGRAAGRVLSASVDKTVRVWDVGSGACLDVIRFPDSLKQLVVLDAGKSGSPVRFAAAVGSDSWRGMHVVHVKCLGQESTRILGCVQGHAYDSITAVGGGVSGCAPYLVSIFRDGTVQVWDWERASCLHTFKEPVSWFQCASWWPLPSTGTGRRSGVLSSGGAAAVNDAATAGGSAASFEDTAVLIDLKGSCALVDCRQLTLRWLPGPPDAASVCCLPGGRLACGTETGGVYGGQISLF</sequence>
<reference evidence="7 8" key="1">
    <citation type="submission" date="2017-03" db="EMBL/GenBank/DDBJ databases">
        <title>WGS assembly of Porphyra umbilicalis.</title>
        <authorList>
            <person name="Brawley S.H."/>
            <person name="Blouin N.A."/>
            <person name="Ficko-Blean E."/>
            <person name="Wheeler G.L."/>
            <person name="Lohr M."/>
            <person name="Goodson H.V."/>
            <person name="Jenkins J.W."/>
            <person name="Blaby-Haas C.E."/>
            <person name="Helliwell K.E."/>
            <person name="Chan C."/>
            <person name="Marriage T."/>
            <person name="Bhattacharya D."/>
            <person name="Klein A.S."/>
            <person name="Badis Y."/>
            <person name="Brodie J."/>
            <person name="Cao Y."/>
            <person name="Collen J."/>
            <person name="Dittami S.M."/>
            <person name="Gachon C.M."/>
            <person name="Green B.R."/>
            <person name="Karpowicz S."/>
            <person name="Kim J.W."/>
            <person name="Kudahl U."/>
            <person name="Lin S."/>
            <person name="Michel G."/>
            <person name="Mittag M."/>
            <person name="Olson B.J."/>
            <person name="Pangilinan J."/>
            <person name="Peng Y."/>
            <person name="Qiu H."/>
            <person name="Shu S."/>
            <person name="Singer J.T."/>
            <person name="Smith A.G."/>
            <person name="Sprecher B.N."/>
            <person name="Wagner V."/>
            <person name="Wang W."/>
            <person name="Wang Z.-Y."/>
            <person name="Yan J."/>
            <person name="Yarish C."/>
            <person name="Zoeuner-Riek S."/>
            <person name="Zhuang Y."/>
            <person name="Zou Y."/>
            <person name="Lindquist E.A."/>
            <person name="Grimwood J."/>
            <person name="Barry K."/>
            <person name="Rokhsar D.S."/>
            <person name="Schmutz J."/>
            <person name="Stiller J.W."/>
            <person name="Grossman A.R."/>
            <person name="Prochnik S.E."/>
        </authorList>
    </citation>
    <scope>NUCLEOTIDE SEQUENCE [LARGE SCALE GENOMIC DNA]</scope>
    <source>
        <strain evidence="7">4086291</strain>
    </source>
</reference>
<feature type="repeat" description="WD" evidence="4">
    <location>
        <begin position="1162"/>
        <end position="1199"/>
    </location>
</feature>
<accession>A0A1X6PGM9</accession>
<dbReference type="CDD" id="cd00200">
    <property type="entry name" value="WD40"/>
    <property type="match status" value="1"/>
</dbReference>
<keyword evidence="3" id="KW-0677">Repeat</keyword>
<dbReference type="InterPro" id="IPR002182">
    <property type="entry name" value="NB-ARC"/>
</dbReference>
<evidence type="ECO:0000256" key="1">
    <source>
        <dbReference type="ARBA" id="ARBA00004474"/>
    </source>
</evidence>
<dbReference type="InterPro" id="IPR027417">
    <property type="entry name" value="P-loop_NTPase"/>
</dbReference>
<evidence type="ECO:0000313" key="7">
    <source>
        <dbReference type="EMBL" id="OSX80000.1"/>
    </source>
</evidence>
<feature type="compositionally biased region" description="Polar residues" evidence="5">
    <location>
        <begin position="1"/>
        <end position="17"/>
    </location>
</feature>
<dbReference type="GO" id="GO:0009536">
    <property type="term" value="C:plastid"/>
    <property type="evidence" value="ECO:0007669"/>
    <property type="project" value="UniProtKB-SubCell"/>
</dbReference>
<dbReference type="OrthoDB" id="4078at2759"/>
<dbReference type="SUPFAM" id="SSF50978">
    <property type="entry name" value="WD40 repeat-like"/>
    <property type="match status" value="2"/>
</dbReference>
<dbReference type="PRINTS" id="PR00320">
    <property type="entry name" value="GPROTEINBRPT"/>
</dbReference>
<dbReference type="SUPFAM" id="SSF52540">
    <property type="entry name" value="P-loop containing nucleoside triphosphate hydrolases"/>
    <property type="match status" value="1"/>
</dbReference>
<dbReference type="PANTHER" id="PTHR22847">
    <property type="entry name" value="WD40 REPEAT PROTEIN"/>
    <property type="match status" value="1"/>
</dbReference>
<dbReference type="InterPro" id="IPR036388">
    <property type="entry name" value="WH-like_DNA-bd_sf"/>
</dbReference>
<feature type="region of interest" description="Disordered" evidence="5">
    <location>
        <begin position="1"/>
        <end position="22"/>
    </location>
</feature>
<dbReference type="Gene3D" id="3.40.50.300">
    <property type="entry name" value="P-loop containing nucleotide triphosphate hydrolases"/>
    <property type="match status" value="1"/>
</dbReference>
<dbReference type="InterPro" id="IPR020472">
    <property type="entry name" value="WD40_PAC1"/>
</dbReference>
<evidence type="ECO:0000256" key="4">
    <source>
        <dbReference type="PROSITE-ProRule" id="PRU00221"/>
    </source>
</evidence>
<feature type="repeat" description="WD" evidence="4">
    <location>
        <begin position="1473"/>
        <end position="1495"/>
    </location>
</feature>
<feature type="repeat" description="WD" evidence="4">
    <location>
        <begin position="1115"/>
        <end position="1161"/>
    </location>
</feature>
<dbReference type="EMBL" id="KV918782">
    <property type="protein sequence ID" value="OSX80000.1"/>
    <property type="molecule type" value="Genomic_DNA"/>
</dbReference>
<name>A0A1X6PGM9_PORUM</name>
<dbReference type="SMART" id="SM00320">
    <property type="entry name" value="WD40"/>
    <property type="match status" value="9"/>
</dbReference>
<dbReference type="Pfam" id="PF00931">
    <property type="entry name" value="NB-ARC"/>
    <property type="match status" value="1"/>
</dbReference>
<evidence type="ECO:0000256" key="2">
    <source>
        <dbReference type="ARBA" id="ARBA00022574"/>
    </source>
</evidence>
<dbReference type="PANTHER" id="PTHR22847:SF637">
    <property type="entry name" value="WD REPEAT DOMAIN 5B"/>
    <property type="match status" value="1"/>
</dbReference>
<dbReference type="InterPro" id="IPR036322">
    <property type="entry name" value="WD40_repeat_dom_sf"/>
</dbReference>
<dbReference type="PROSITE" id="PS00678">
    <property type="entry name" value="WD_REPEATS_1"/>
    <property type="match status" value="3"/>
</dbReference>
<protein>
    <recommendedName>
        <fullName evidence="6">NB-ARC domain-containing protein</fullName>
    </recommendedName>
</protein>
<dbReference type="InterPro" id="IPR042197">
    <property type="entry name" value="Apaf_helical"/>
</dbReference>
<dbReference type="GO" id="GO:1990234">
    <property type="term" value="C:transferase complex"/>
    <property type="evidence" value="ECO:0007669"/>
    <property type="project" value="UniProtKB-ARBA"/>
</dbReference>
<dbReference type="GO" id="GO:0043531">
    <property type="term" value="F:ADP binding"/>
    <property type="evidence" value="ECO:0007669"/>
    <property type="project" value="InterPro"/>
</dbReference>
<dbReference type="Pfam" id="PF00400">
    <property type="entry name" value="WD40"/>
    <property type="match status" value="5"/>
</dbReference>
<dbReference type="Gene3D" id="2.130.10.10">
    <property type="entry name" value="YVTN repeat-like/Quinoprotein amine dehydrogenase"/>
    <property type="match status" value="5"/>
</dbReference>
<evidence type="ECO:0000313" key="8">
    <source>
        <dbReference type="Proteomes" id="UP000218209"/>
    </source>
</evidence>
<organism evidence="7 8">
    <name type="scientific">Porphyra umbilicalis</name>
    <name type="common">Purple laver</name>
    <name type="synonym">Red alga</name>
    <dbReference type="NCBI Taxonomy" id="2786"/>
    <lineage>
        <taxon>Eukaryota</taxon>
        <taxon>Rhodophyta</taxon>
        <taxon>Bangiophyceae</taxon>
        <taxon>Bangiales</taxon>
        <taxon>Bangiaceae</taxon>
        <taxon>Porphyra</taxon>
    </lineage>
</organism>
<dbReference type="PROSITE" id="PS50082">
    <property type="entry name" value="WD_REPEATS_2"/>
    <property type="match status" value="5"/>
</dbReference>
<dbReference type="InterPro" id="IPR019775">
    <property type="entry name" value="WD40_repeat_CS"/>
</dbReference>
<evidence type="ECO:0000256" key="3">
    <source>
        <dbReference type="ARBA" id="ARBA00022737"/>
    </source>
</evidence>
<comment type="subcellular location">
    <subcellularLocation>
        <location evidence="1">Plastid</location>
    </subcellularLocation>
</comment>
<feature type="repeat" description="WD" evidence="4">
    <location>
        <begin position="1066"/>
        <end position="1103"/>
    </location>
</feature>